<gene>
    <name evidence="2" type="ORF">FHW37_11523</name>
</gene>
<name>A0A561Q7J1_9HYPH</name>
<feature type="compositionally biased region" description="Basic and acidic residues" evidence="1">
    <location>
        <begin position="460"/>
        <end position="470"/>
    </location>
</feature>
<dbReference type="Proteomes" id="UP000320653">
    <property type="component" value="Unassembled WGS sequence"/>
</dbReference>
<dbReference type="OrthoDB" id="8370752at2"/>
<feature type="region of interest" description="Disordered" evidence="1">
    <location>
        <begin position="410"/>
        <end position="470"/>
    </location>
</feature>
<evidence type="ECO:0000256" key="1">
    <source>
        <dbReference type="SAM" id="MobiDB-lite"/>
    </source>
</evidence>
<dbReference type="AlphaFoldDB" id="A0A561Q7J1"/>
<accession>A0A561Q7J1</accession>
<reference evidence="2 3" key="1">
    <citation type="submission" date="2019-06" db="EMBL/GenBank/DDBJ databases">
        <title>Sorghum-associated microbial communities from plants grown in Nebraska, USA.</title>
        <authorList>
            <person name="Schachtman D."/>
        </authorList>
    </citation>
    <scope>NUCLEOTIDE SEQUENCE [LARGE SCALE GENOMIC DNA]</scope>
    <source>
        <strain evidence="2 3">1225</strain>
    </source>
</reference>
<sequence>MGVFDFLTRKSANNDLQAVLSPQKSDNFLSQFLPEDDEKRSQLARALIMGGASAMAAGGPSVGKPTNLLSVLGQGLAGGVKGYSDAELADNDLAKTRATNATNQFKMQSIADGQNRAKAFFAKYGSPGQGGYSPEALAELMQVQLLNGDEEGARKTQEQLQKLQQHAADNGMVLGSDGGFKLAPGYGESLFDTEKAKGLGKAVGANQEKTGDIKNFEYGKTDPGFVDYQTAQKKAGVANPDDSFGKKASELAATRFDELAKQGPEAQQLVGNVKTLTELGKTIGTGKWAQVKASLGPWAKGLGVDVDGLDEIQAFDSLVSRTAPSLRVPGSGATSDFDAAQFLKSIPSLGNTPQGNELIGATMNAIGSNKIKAAEIANKVMRKEITWQDGDAQIAALPDPFTAFRDYKTASDKAGKSGSSSKSPTSDKQDNGVSPKTSRVAVVSSEADYNALPSGTPYRFSDEDTVRMKK</sequence>
<evidence type="ECO:0000313" key="2">
    <source>
        <dbReference type="EMBL" id="TWF46328.1"/>
    </source>
</evidence>
<keyword evidence="3" id="KW-1185">Reference proteome</keyword>
<evidence type="ECO:0000313" key="3">
    <source>
        <dbReference type="Proteomes" id="UP000320653"/>
    </source>
</evidence>
<dbReference type="RefSeq" id="WP_145643272.1">
    <property type="nucleotide sequence ID" value="NZ_VIWP01000015.1"/>
</dbReference>
<comment type="caution">
    <text evidence="2">The sequence shown here is derived from an EMBL/GenBank/DDBJ whole genome shotgun (WGS) entry which is preliminary data.</text>
</comment>
<dbReference type="EMBL" id="VIWP01000015">
    <property type="protein sequence ID" value="TWF46328.1"/>
    <property type="molecule type" value="Genomic_DNA"/>
</dbReference>
<protein>
    <submittedName>
        <fullName evidence="2">Uncharacterized protein</fullName>
    </submittedName>
</protein>
<organism evidence="2 3">
    <name type="scientific">Neorhizobium alkalisoli</name>
    <dbReference type="NCBI Taxonomy" id="528178"/>
    <lineage>
        <taxon>Bacteria</taxon>
        <taxon>Pseudomonadati</taxon>
        <taxon>Pseudomonadota</taxon>
        <taxon>Alphaproteobacteria</taxon>
        <taxon>Hyphomicrobiales</taxon>
        <taxon>Rhizobiaceae</taxon>
        <taxon>Rhizobium/Agrobacterium group</taxon>
        <taxon>Neorhizobium</taxon>
    </lineage>
</organism>
<proteinExistence type="predicted"/>